<dbReference type="EMBL" id="CP002502">
    <property type="protein sequence ID" value="AET40682.1"/>
    <property type="molecule type" value="Genomic_DNA"/>
</dbReference>
<evidence type="ECO:0000313" key="4">
    <source>
        <dbReference type="Proteomes" id="UP000006790"/>
    </source>
</evidence>
<dbReference type="GeneID" id="11469062"/>
<protein>
    <submittedName>
        <fullName evidence="3">Uncharacterized protein</fullName>
    </submittedName>
</protein>
<feature type="transmembrane region" description="Helical" evidence="2">
    <location>
        <begin position="12"/>
        <end position="37"/>
    </location>
</feature>
<evidence type="ECO:0000313" key="3">
    <source>
        <dbReference type="EMBL" id="AET40682.1"/>
    </source>
</evidence>
<dbReference type="RefSeq" id="XP_003647499.1">
    <property type="nucleotide sequence ID" value="XM_003647451.1"/>
</dbReference>
<feature type="transmembrane region" description="Helical" evidence="2">
    <location>
        <begin position="49"/>
        <end position="69"/>
    </location>
</feature>
<dbReference type="HOGENOM" id="CLU_422087_0_0_1"/>
<dbReference type="Proteomes" id="UP000006790">
    <property type="component" value="Chromosome 6"/>
</dbReference>
<accession>G8JUA2</accession>
<dbReference type="FunCoup" id="G8JUA2">
    <property type="interactions" value="30"/>
</dbReference>
<dbReference type="AlphaFoldDB" id="G8JUA2"/>
<name>G8JUA2_ERECY</name>
<feature type="compositionally biased region" description="Low complexity" evidence="1">
    <location>
        <begin position="244"/>
        <end position="272"/>
    </location>
</feature>
<dbReference type="eggNOG" id="ENOG502RMJZ">
    <property type="taxonomic scope" value="Eukaryota"/>
</dbReference>
<gene>
    <name evidence="3" type="ordered locus">Ecym_6302</name>
</gene>
<keyword evidence="4" id="KW-1185">Reference proteome</keyword>
<feature type="transmembrane region" description="Helical" evidence="2">
    <location>
        <begin position="128"/>
        <end position="152"/>
    </location>
</feature>
<proteinExistence type="predicted"/>
<dbReference type="OrthoDB" id="4068368at2759"/>
<dbReference type="InParanoid" id="G8JUA2"/>
<keyword evidence="2" id="KW-0472">Membrane</keyword>
<feature type="region of interest" description="Disordered" evidence="1">
    <location>
        <begin position="236"/>
        <end position="272"/>
    </location>
</feature>
<feature type="transmembrane region" description="Helical" evidence="2">
    <location>
        <begin position="89"/>
        <end position="108"/>
    </location>
</feature>
<dbReference type="OMA" id="HDSHTID"/>
<evidence type="ECO:0000256" key="1">
    <source>
        <dbReference type="SAM" id="MobiDB-lite"/>
    </source>
</evidence>
<keyword evidence="2" id="KW-0812">Transmembrane</keyword>
<organism evidence="3 4">
    <name type="scientific">Eremothecium cymbalariae (strain CBS 270.75 / DBVPG 7215 / KCTC 17166 / NRRL Y-17582)</name>
    <name type="common">Yeast</name>
    <dbReference type="NCBI Taxonomy" id="931890"/>
    <lineage>
        <taxon>Eukaryota</taxon>
        <taxon>Fungi</taxon>
        <taxon>Dikarya</taxon>
        <taxon>Ascomycota</taxon>
        <taxon>Saccharomycotina</taxon>
        <taxon>Saccharomycetes</taxon>
        <taxon>Saccharomycetales</taxon>
        <taxon>Saccharomycetaceae</taxon>
        <taxon>Eremothecium</taxon>
    </lineage>
</organism>
<dbReference type="KEGG" id="erc:Ecym_6302"/>
<reference evidence="4" key="1">
    <citation type="journal article" date="2012" name="G3 (Bethesda)">
        <title>Pichia sorbitophila, an interspecies yeast hybrid reveals early steps of genome resolution following polyploidization.</title>
        <authorList>
            <person name="Leh Louis V."/>
            <person name="Despons L."/>
            <person name="Friedrich A."/>
            <person name="Martin T."/>
            <person name="Durrens P."/>
            <person name="Casaregola S."/>
            <person name="Neuveglise C."/>
            <person name="Fairhead C."/>
            <person name="Marck C."/>
            <person name="Cruz J.A."/>
            <person name="Straub M.L."/>
            <person name="Kugler V."/>
            <person name="Sacerdot C."/>
            <person name="Uzunov Z."/>
            <person name="Thierry A."/>
            <person name="Weiss S."/>
            <person name="Bleykasten C."/>
            <person name="De Montigny J."/>
            <person name="Jacques N."/>
            <person name="Jung P."/>
            <person name="Lemaire M."/>
            <person name="Mallet S."/>
            <person name="Morel G."/>
            <person name="Richard G.F."/>
            <person name="Sarkar A."/>
            <person name="Savel G."/>
            <person name="Schacherer J."/>
            <person name="Seret M.L."/>
            <person name="Talla E."/>
            <person name="Samson G."/>
            <person name="Jubin C."/>
            <person name="Poulain J."/>
            <person name="Vacherie B."/>
            <person name="Barbe V."/>
            <person name="Pelletier E."/>
            <person name="Sherman D.J."/>
            <person name="Westhof E."/>
            <person name="Weissenbach J."/>
            <person name="Baret P.V."/>
            <person name="Wincker P."/>
            <person name="Gaillardin C."/>
            <person name="Dujon B."/>
            <person name="Souciet J.L."/>
        </authorList>
    </citation>
    <scope>NUCLEOTIDE SEQUENCE [LARGE SCALE GENOMIC DNA]</scope>
    <source>
        <strain evidence="4">CBS 270.75 / DBVPG 7215 / KCTC 17166 / NRRL Y-17582</strain>
    </source>
</reference>
<keyword evidence="2" id="KW-1133">Transmembrane helix</keyword>
<sequence>MSTIGRHLTRVQLLLVLLCISMLLATGALTAVLLYLYWDYERTVGKPSLLVLAGVNFLCSISYLLILFLNPKSNVVFLLTSPNLLMIGAAIWYNTVFIQRVFALWHYIQENVDVMAARYHQHLNTNVFVIHGALLLGTAFITGIATGLTLFAGTSTAANGDIEDQQSSLGLRHNLNGGFVPMDCEHANVVMKPSAMTLTPDMDIMQHSTKNWMNEHLTVYPGSEVVSTPSVIKHPLTTLKPHPSEFNNRSISSSSNNSKFRSGSLNNSSSRGIIDKLQRKISKNQPPSQKCKLPSHTKEEIDACYVTRLSTISDTSKTALTLLHQSFRMVEGKSLKSLFHNGNMQNKGIDQESFYDTSVARTEDAVEPYDSVLIPPCLKYEDIPCCDNLDVLSEHNLENILSVPEIASLQESRHPMARVISLQDWNENKDQILEADRRNHSRSMPLLYSHDSVSEVGVPSSQDPEEVASELGLPKSFAGAELDGQNGASKLIVTTLQSLSPMEAEGDVAVSILETALHNYKEGDDLIAQGLALPDRSSRPNTSCLSLVGTHSPSKSIYSFSSLRSPSQKSNIITSQSIHSRNNSQYSGLFTPLNPLVISSTQSSPTKNYRLRKRLSHKFSRSVFNFKWDSKEVTDEVLMNQQGNVIDLSYVHHLQNKHSASRSMHTLVSSHIRSSSSPQAIELNFENQQPAELNTRTKATSPIRAAKVLVSGNRRFTNEDGHSYATRYS</sequence>
<evidence type="ECO:0000256" key="2">
    <source>
        <dbReference type="SAM" id="Phobius"/>
    </source>
</evidence>